<keyword evidence="2" id="KW-1185">Reference proteome</keyword>
<protein>
    <submittedName>
        <fullName evidence="1">Uncharacterized protein</fullName>
    </submittedName>
</protein>
<reference evidence="1 2" key="1">
    <citation type="submission" date="2017-05" db="EMBL/GenBank/DDBJ databases">
        <title>Bifidobacterium vansinderenii sp. nov.</title>
        <authorList>
            <person name="Lugli G.A."/>
            <person name="Duranti S."/>
            <person name="Mangifesta M."/>
        </authorList>
    </citation>
    <scope>NUCLEOTIDE SEQUENCE [LARGE SCALE GENOMIC DNA]</scope>
    <source>
        <strain evidence="1 2">Tam10B</strain>
    </source>
</reference>
<name>A0A229VXJ4_9BIFI</name>
<sequence length="38" mass="4211">MENFDFVRDVFPGTNIIDDMLAILDSVKRSAIPLSKAA</sequence>
<evidence type="ECO:0000313" key="2">
    <source>
        <dbReference type="Proteomes" id="UP000215433"/>
    </source>
</evidence>
<comment type="caution">
    <text evidence="1">The sequence shown here is derived from an EMBL/GenBank/DDBJ whole genome shotgun (WGS) entry which is preliminary data.</text>
</comment>
<organism evidence="1 2">
    <name type="scientific">Bifidobacterium vansinderenii</name>
    <dbReference type="NCBI Taxonomy" id="1984871"/>
    <lineage>
        <taxon>Bacteria</taxon>
        <taxon>Bacillati</taxon>
        <taxon>Actinomycetota</taxon>
        <taxon>Actinomycetes</taxon>
        <taxon>Bifidobacteriales</taxon>
        <taxon>Bifidobacteriaceae</taxon>
        <taxon>Bifidobacterium</taxon>
    </lineage>
</organism>
<dbReference type="EMBL" id="NEWD01000021">
    <property type="protein sequence ID" value="OXN00110.1"/>
    <property type="molecule type" value="Genomic_DNA"/>
</dbReference>
<proteinExistence type="predicted"/>
<dbReference type="AlphaFoldDB" id="A0A229VXJ4"/>
<accession>A0A229VXJ4</accession>
<gene>
    <name evidence="1" type="ORF">Tam10B_1584</name>
</gene>
<evidence type="ECO:0000313" key="1">
    <source>
        <dbReference type="EMBL" id="OXN00110.1"/>
    </source>
</evidence>
<dbReference type="Proteomes" id="UP000215433">
    <property type="component" value="Unassembled WGS sequence"/>
</dbReference>